<accession>A0ABT9VIM6</accession>
<gene>
    <name evidence="2" type="ORF">J2S77_002734</name>
</gene>
<organism evidence="2 3">
    <name type="scientific">Alkalibacillus salilacus</name>
    <dbReference type="NCBI Taxonomy" id="284582"/>
    <lineage>
        <taxon>Bacteria</taxon>
        <taxon>Bacillati</taxon>
        <taxon>Bacillota</taxon>
        <taxon>Bacilli</taxon>
        <taxon>Bacillales</taxon>
        <taxon>Bacillaceae</taxon>
        <taxon>Alkalibacillus</taxon>
    </lineage>
</organism>
<evidence type="ECO:0000313" key="3">
    <source>
        <dbReference type="Proteomes" id="UP001224359"/>
    </source>
</evidence>
<feature type="transmembrane region" description="Helical" evidence="1">
    <location>
        <begin position="23"/>
        <end position="41"/>
    </location>
</feature>
<sequence>MVSYQSIDMQANMVIIFDPKHEYAYELFLNISTIIGFNVYIHR</sequence>
<name>A0ABT9VIM6_9BACI</name>
<evidence type="ECO:0000313" key="2">
    <source>
        <dbReference type="EMBL" id="MDQ0160727.1"/>
    </source>
</evidence>
<comment type="caution">
    <text evidence="2">The sequence shown here is derived from an EMBL/GenBank/DDBJ whole genome shotgun (WGS) entry which is preliminary data.</text>
</comment>
<evidence type="ECO:0000256" key="1">
    <source>
        <dbReference type="SAM" id="Phobius"/>
    </source>
</evidence>
<keyword evidence="1" id="KW-0472">Membrane</keyword>
<proteinExistence type="predicted"/>
<reference evidence="2 3" key="1">
    <citation type="submission" date="2023-07" db="EMBL/GenBank/DDBJ databases">
        <title>Genomic Encyclopedia of Type Strains, Phase IV (KMG-IV): sequencing the most valuable type-strain genomes for metagenomic binning, comparative biology and taxonomic classification.</title>
        <authorList>
            <person name="Goeker M."/>
        </authorList>
    </citation>
    <scope>NUCLEOTIDE SEQUENCE [LARGE SCALE GENOMIC DNA]</scope>
    <source>
        <strain evidence="2 3">DSM 16460</strain>
    </source>
</reference>
<keyword evidence="1" id="KW-0812">Transmembrane</keyword>
<keyword evidence="1" id="KW-1133">Transmembrane helix</keyword>
<dbReference type="EMBL" id="JAUSTQ010000017">
    <property type="protein sequence ID" value="MDQ0160727.1"/>
    <property type="molecule type" value="Genomic_DNA"/>
</dbReference>
<protein>
    <submittedName>
        <fullName evidence="2">Uncharacterized protein</fullName>
    </submittedName>
</protein>
<dbReference type="Proteomes" id="UP001224359">
    <property type="component" value="Unassembled WGS sequence"/>
</dbReference>
<keyword evidence="3" id="KW-1185">Reference proteome</keyword>